<protein>
    <submittedName>
        <fullName evidence="1">Uncharacterized protein</fullName>
    </submittedName>
</protein>
<evidence type="ECO:0000313" key="2">
    <source>
        <dbReference type="Proteomes" id="UP000549971"/>
    </source>
</evidence>
<dbReference type="AlphaFoldDB" id="A0A7W9J1E1"/>
<keyword evidence="2" id="KW-1185">Reference proteome</keyword>
<gene>
    <name evidence="1" type="ORF">HDA39_000590</name>
</gene>
<reference evidence="1 2" key="1">
    <citation type="submission" date="2020-08" db="EMBL/GenBank/DDBJ databases">
        <title>Sequencing the genomes of 1000 actinobacteria strains.</title>
        <authorList>
            <person name="Klenk H.-P."/>
        </authorList>
    </citation>
    <scope>NUCLEOTIDE SEQUENCE [LARGE SCALE GENOMIC DNA]</scope>
    <source>
        <strain evidence="1 2">DSM 28967</strain>
    </source>
</reference>
<name>A0A7W9J1E1_9ACTN</name>
<organism evidence="1 2">
    <name type="scientific">Kribbella italica</name>
    <dbReference type="NCBI Taxonomy" id="1540520"/>
    <lineage>
        <taxon>Bacteria</taxon>
        <taxon>Bacillati</taxon>
        <taxon>Actinomycetota</taxon>
        <taxon>Actinomycetes</taxon>
        <taxon>Propionibacteriales</taxon>
        <taxon>Kribbellaceae</taxon>
        <taxon>Kribbella</taxon>
    </lineage>
</organism>
<dbReference type="EMBL" id="JACHMY010000001">
    <property type="protein sequence ID" value="MBB5833856.1"/>
    <property type="molecule type" value="Genomic_DNA"/>
</dbReference>
<dbReference type="Proteomes" id="UP000549971">
    <property type="component" value="Unassembled WGS sequence"/>
</dbReference>
<sequence>MQYLEESVEVLDQIEVAAAFWFGLAEYEVPPAADAERN</sequence>
<evidence type="ECO:0000313" key="1">
    <source>
        <dbReference type="EMBL" id="MBB5833856.1"/>
    </source>
</evidence>
<comment type="caution">
    <text evidence="1">The sequence shown here is derived from an EMBL/GenBank/DDBJ whole genome shotgun (WGS) entry which is preliminary data.</text>
</comment>
<accession>A0A7W9J1E1</accession>
<proteinExistence type="predicted"/>